<dbReference type="InterPro" id="IPR001128">
    <property type="entry name" value="Cyt_P450"/>
</dbReference>
<dbReference type="SUPFAM" id="SSF48264">
    <property type="entry name" value="Cytochrome P450"/>
    <property type="match status" value="1"/>
</dbReference>
<feature type="binding site" description="axial binding residue" evidence="9">
    <location>
        <position position="423"/>
    </location>
    <ligand>
        <name>heme</name>
        <dbReference type="ChEBI" id="CHEBI:30413"/>
    </ligand>
    <ligandPart>
        <name>Fe</name>
        <dbReference type="ChEBI" id="CHEBI:18248"/>
    </ligandPart>
</feature>
<gene>
    <name evidence="12" type="ORF">HYPSUDRAFT_169845</name>
</gene>
<keyword evidence="6 10" id="KW-0560">Oxidoreductase</keyword>
<comment type="pathway">
    <text evidence="2">Secondary metabolite biosynthesis.</text>
</comment>
<keyword evidence="5 9" id="KW-0479">Metal-binding</keyword>
<dbReference type="EMBL" id="KN817596">
    <property type="protein sequence ID" value="KJA17919.1"/>
    <property type="molecule type" value="Genomic_DNA"/>
</dbReference>
<name>A0A0D2NG10_HYPSF</name>
<dbReference type="PRINTS" id="PR00385">
    <property type="entry name" value="P450"/>
</dbReference>
<evidence type="ECO:0000256" key="10">
    <source>
        <dbReference type="RuleBase" id="RU000461"/>
    </source>
</evidence>
<dbReference type="GO" id="GO:0004497">
    <property type="term" value="F:monooxygenase activity"/>
    <property type="evidence" value="ECO:0007669"/>
    <property type="project" value="UniProtKB-KW"/>
</dbReference>
<keyword evidence="7 9" id="KW-0408">Iron</keyword>
<dbReference type="InterPro" id="IPR017972">
    <property type="entry name" value="Cyt_P450_CS"/>
</dbReference>
<dbReference type="OrthoDB" id="1055148at2759"/>
<evidence type="ECO:0000256" key="4">
    <source>
        <dbReference type="ARBA" id="ARBA00022617"/>
    </source>
</evidence>
<evidence type="ECO:0000256" key="6">
    <source>
        <dbReference type="ARBA" id="ARBA00023002"/>
    </source>
</evidence>
<keyword evidence="4 9" id="KW-0349">Heme</keyword>
<feature type="chain" id="PRO_5002248033" description="Cytochrome P450" evidence="11">
    <location>
        <begin position="28"/>
        <end position="505"/>
    </location>
</feature>
<dbReference type="STRING" id="945553.A0A0D2NG10"/>
<keyword evidence="11" id="KW-0732">Signal</keyword>
<dbReference type="InterPro" id="IPR002401">
    <property type="entry name" value="Cyt_P450_E_grp-I"/>
</dbReference>
<evidence type="ECO:0000313" key="12">
    <source>
        <dbReference type="EMBL" id="KJA17919.1"/>
    </source>
</evidence>
<comment type="similarity">
    <text evidence="3 10">Belongs to the cytochrome P450 family.</text>
</comment>
<dbReference type="InterPro" id="IPR050364">
    <property type="entry name" value="Cytochrome_P450_fung"/>
</dbReference>
<proteinExistence type="inferred from homology"/>
<dbReference type="PROSITE" id="PS00086">
    <property type="entry name" value="CYTOCHROME_P450"/>
    <property type="match status" value="1"/>
</dbReference>
<sequence>MNTVVAALVLCLVAAPFLFRALSASQAANLPPGPRPRLLGAQSAVSSVPLWNRFHALRKQYGHVASVYQGKTVVVVLGTIKAATDLLEKRGSIYSSRPRNIMAGEILSGGMRGLGMPYGARWRSWRSLMHAGMSGEASQRFKPLQTVEAAVLMRDLLKEDLPMARYSHFRRFSVSIAFCISYGRRIASLQDPMVLAQQQVDECSTQGQYIVEAWPILLKLPRFLQWFRWEPEAQKASDEKLYLSLMENVREDMREGVAQPSIAQRGLEKQADFGLSDLETAYALSAPFSAGVTTVTSTLDVFVLAMLHYPDTMRKAQAEIDAVVGSSRMPDFDDADALPYVRALISEVMRWRPIAPLGVPHSVIADDTYETMHIPKGSMVVANLYTMSKDEELFPSPEVFDPERYLAAGPHSTFYFGFGRRICPGMHVAQNSLFIIVSRMLWAFDIAPMCDPAGKPVLPLVDDFIGGLVIRPSPFVYDLNARSEEKKELIMTAAKEAEVHAAAWQ</sequence>
<dbReference type="OMA" id="WFRWEPE"/>
<comment type="cofactor">
    <cofactor evidence="1 9">
        <name>heme</name>
        <dbReference type="ChEBI" id="CHEBI:30413"/>
    </cofactor>
</comment>
<evidence type="ECO:0000256" key="9">
    <source>
        <dbReference type="PIRSR" id="PIRSR602401-1"/>
    </source>
</evidence>
<dbReference type="CDD" id="cd11065">
    <property type="entry name" value="CYP64-like"/>
    <property type="match status" value="1"/>
</dbReference>
<evidence type="ECO:0000256" key="11">
    <source>
        <dbReference type="SAM" id="SignalP"/>
    </source>
</evidence>
<keyword evidence="8 10" id="KW-0503">Monooxygenase</keyword>
<feature type="signal peptide" evidence="11">
    <location>
        <begin position="1"/>
        <end position="27"/>
    </location>
</feature>
<dbReference type="Gene3D" id="1.10.630.10">
    <property type="entry name" value="Cytochrome P450"/>
    <property type="match status" value="1"/>
</dbReference>
<dbReference type="GO" id="GO:0016705">
    <property type="term" value="F:oxidoreductase activity, acting on paired donors, with incorporation or reduction of molecular oxygen"/>
    <property type="evidence" value="ECO:0007669"/>
    <property type="project" value="InterPro"/>
</dbReference>
<evidence type="ECO:0000256" key="5">
    <source>
        <dbReference type="ARBA" id="ARBA00022723"/>
    </source>
</evidence>
<evidence type="ECO:0000256" key="8">
    <source>
        <dbReference type="ARBA" id="ARBA00023033"/>
    </source>
</evidence>
<dbReference type="AlphaFoldDB" id="A0A0D2NG10"/>
<dbReference type="PRINTS" id="PR00463">
    <property type="entry name" value="EP450I"/>
</dbReference>
<evidence type="ECO:0000256" key="1">
    <source>
        <dbReference type="ARBA" id="ARBA00001971"/>
    </source>
</evidence>
<protein>
    <recommendedName>
        <fullName evidence="14">Cytochrome P450</fullName>
    </recommendedName>
</protein>
<evidence type="ECO:0000313" key="13">
    <source>
        <dbReference type="Proteomes" id="UP000054270"/>
    </source>
</evidence>
<evidence type="ECO:0000256" key="3">
    <source>
        <dbReference type="ARBA" id="ARBA00010617"/>
    </source>
</evidence>
<keyword evidence="13" id="KW-1185">Reference proteome</keyword>
<dbReference type="PANTHER" id="PTHR46300">
    <property type="entry name" value="P450, PUTATIVE (EUROFUNG)-RELATED-RELATED"/>
    <property type="match status" value="1"/>
</dbReference>
<dbReference type="GO" id="GO:0005506">
    <property type="term" value="F:iron ion binding"/>
    <property type="evidence" value="ECO:0007669"/>
    <property type="project" value="InterPro"/>
</dbReference>
<accession>A0A0D2NG10</accession>
<reference evidence="13" key="1">
    <citation type="submission" date="2014-04" db="EMBL/GenBank/DDBJ databases">
        <title>Evolutionary Origins and Diversification of the Mycorrhizal Mutualists.</title>
        <authorList>
            <consortium name="DOE Joint Genome Institute"/>
            <consortium name="Mycorrhizal Genomics Consortium"/>
            <person name="Kohler A."/>
            <person name="Kuo A."/>
            <person name="Nagy L.G."/>
            <person name="Floudas D."/>
            <person name="Copeland A."/>
            <person name="Barry K.W."/>
            <person name="Cichocki N."/>
            <person name="Veneault-Fourrey C."/>
            <person name="LaButti K."/>
            <person name="Lindquist E.A."/>
            <person name="Lipzen A."/>
            <person name="Lundell T."/>
            <person name="Morin E."/>
            <person name="Murat C."/>
            <person name="Riley R."/>
            <person name="Ohm R."/>
            <person name="Sun H."/>
            <person name="Tunlid A."/>
            <person name="Henrissat B."/>
            <person name="Grigoriev I.V."/>
            <person name="Hibbett D.S."/>
            <person name="Martin F."/>
        </authorList>
    </citation>
    <scope>NUCLEOTIDE SEQUENCE [LARGE SCALE GENOMIC DNA]</scope>
    <source>
        <strain evidence="13">FD-334 SS-4</strain>
    </source>
</reference>
<evidence type="ECO:0000256" key="7">
    <source>
        <dbReference type="ARBA" id="ARBA00023004"/>
    </source>
</evidence>
<dbReference type="GO" id="GO:0020037">
    <property type="term" value="F:heme binding"/>
    <property type="evidence" value="ECO:0007669"/>
    <property type="project" value="InterPro"/>
</dbReference>
<dbReference type="InterPro" id="IPR036396">
    <property type="entry name" value="Cyt_P450_sf"/>
</dbReference>
<evidence type="ECO:0000256" key="2">
    <source>
        <dbReference type="ARBA" id="ARBA00005179"/>
    </source>
</evidence>
<organism evidence="12 13">
    <name type="scientific">Hypholoma sublateritium (strain FD-334 SS-4)</name>
    <dbReference type="NCBI Taxonomy" id="945553"/>
    <lineage>
        <taxon>Eukaryota</taxon>
        <taxon>Fungi</taxon>
        <taxon>Dikarya</taxon>
        <taxon>Basidiomycota</taxon>
        <taxon>Agaricomycotina</taxon>
        <taxon>Agaricomycetes</taxon>
        <taxon>Agaricomycetidae</taxon>
        <taxon>Agaricales</taxon>
        <taxon>Agaricineae</taxon>
        <taxon>Strophariaceae</taxon>
        <taxon>Hypholoma</taxon>
    </lineage>
</organism>
<dbReference type="Proteomes" id="UP000054270">
    <property type="component" value="Unassembled WGS sequence"/>
</dbReference>
<evidence type="ECO:0008006" key="14">
    <source>
        <dbReference type="Google" id="ProtNLM"/>
    </source>
</evidence>
<dbReference type="Pfam" id="PF00067">
    <property type="entry name" value="p450"/>
    <property type="match status" value="1"/>
</dbReference>
<dbReference type="PANTHER" id="PTHR46300:SF4">
    <property type="entry name" value="CYTOCHROME P450 98A3"/>
    <property type="match status" value="1"/>
</dbReference>